<dbReference type="Gene3D" id="1.20.1600.10">
    <property type="entry name" value="Outer membrane efflux proteins (OEP)"/>
    <property type="match status" value="1"/>
</dbReference>
<dbReference type="AlphaFoldDB" id="A0A840RUG9"/>
<protein>
    <submittedName>
        <fullName evidence="3">NodT family efflux transporter outer membrane factor (OMF) lipoprotein</fullName>
    </submittedName>
</protein>
<comment type="similarity">
    <text evidence="1 2">Belongs to the outer membrane factor (OMF) (TC 1.B.17) family.</text>
</comment>
<dbReference type="GO" id="GO:0005886">
    <property type="term" value="C:plasma membrane"/>
    <property type="evidence" value="ECO:0007669"/>
    <property type="project" value="UniProtKB-SubCell"/>
</dbReference>
<dbReference type="Pfam" id="PF02321">
    <property type="entry name" value="OEP"/>
    <property type="match status" value="2"/>
</dbReference>
<feature type="signal peptide" evidence="2">
    <location>
        <begin position="1"/>
        <end position="29"/>
    </location>
</feature>
<reference evidence="3 4" key="1">
    <citation type="submission" date="2020-08" db="EMBL/GenBank/DDBJ databases">
        <title>Genomic Encyclopedia of Type Strains, Phase IV (KMG-IV): sequencing the most valuable type-strain genomes for metagenomic binning, comparative biology and taxonomic classification.</title>
        <authorList>
            <person name="Goeker M."/>
        </authorList>
    </citation>
    <scope>NUCLEOTIDE SEQUENCE [LARGE SCALE GENOMIC DNA]</scope>
    <source>
        <strain evidence="3 4">DSM 23240</strain>
    </source>
</reference>
<dbReference type="InterPro" id="IPR003423">
    <property type="entry name" value="OMP_efflux"/>
</dbReference>
<keyword evidence="4" id="KW-1185">Reference proteome</keyword>
<keyword evidence="2" id="KW-0564">Palmitate</keyword>
<comment type="subcellular location">
    <subcellularLocation>
        <location evidence="2">Cell membrane</location>
        <topology evidence="2">Lipid-anchor</topology>
    </subcellularLocation>
</comment>
<dbReference type="PANTHER" id="PTHR30203">
    <property type="entry name" value="OUTER MEMBRANE CATION EFFLUX PROTEIN"/>
    <property type="match status" value="1"/>
</dbReference>
<proteinExistence type="inferred from homology"/>
<evidence type="ECO:0000256" key="1">
    <source>
        <dbReference type="ARBA" id="ARBA00007613"/>
    </source>
</evidence>
<dbReference type="Proteomes" id="UP000571084">
    <property type="component" value="Unassembled WGS sequence"/>
</dbReference>
<sequence>MSSTPTSPIAFRVLPIVLALSLGACVNLAPDYAQPVAPVSPVWSHAVLVDDGQKSALQDMASSVEWQQFFLDKRLQEVLALALENNRDLRIAALNIQKARAQYQLEDAERYPALTSNVGSTVARKGSPTIAREHNVNVGISSYELDFFGRLQNLSTAALETYQYNIETRRSTQISLVAEVANAWLTLAADNERLALTRATLKNQQRSYALIKGSHAIGVRSGLDLAEAHTSVEAALAAEWAYINLVAQDASRLNLLVGASVSATLLPDTIPDSATMLLSSPAELPSNLLLRRPDVLAAEHTLIAANANIGAARAAFFPSISLTAQGGTISSSLSGLFAAGSGSWLFMPAITLPIFNAGSNKASLAVAEIMRDIDVANYEKTIQAAFKDVDDALTERGTLLGRLAAQQRLTDASTKSYQLSDARYRNGIDSYLNTLVSQRSLYSAQLDLIALRLIEQVNRVTLYRAMGGGWQ</sequence>
<keyword evidence="2" id="KW-1134">Transmembrane beta strand</keyword>
<evidence type="ECO:0000256" key="2">
    <source>
        <dbReference type="RuleBase" id="RU362097"/>
    </source>
</evidence>
<dbReference type="SUPFAM" id="SSF56954">
    <property type="entry name" value="Outer membrane efflux proteins (OEP)"/>
    <property type="match status" value="1"/>
</dbReference>
<keyword evidence="2" id="KW-0472">Membrane</keyword>
<keyword evidence="2 3" id="KW-0449">Lipoprotein</keyword>
<evidence type="ECO:0000313" key="4">
    <source>
        <dbReference type="Proteomes" id="UP000571084"/>
    </source>
</evidence>
<evidence type="ECO:0000313" key="3">
    <source>
        <dbReference type="EMBL" id="MBB5201273.1"/>
    </source>
</evidence>
<accession>A0A840RUG9</accession>
<organism evidence="3 4">
    <name type="scientific">Glaciimonas immobilis</name>
    <dbReference type="NCBI Taxonomy" id="728004"/>
    <lineage>
        <taxon>Bacteria</taxon>
        <taxon>Pseudomonadati</taxon>
        <taxon>Pseudomonadota</taxon>
        <taxon>Betaproteobacteria</taxon>
        <taxon>Burkholderiales</taxon>
        <taxon>Oxalobacteraceae</taxon>
        <taxon>Glaciimonas</taxon>
    </lineage>
</organism>
<dbReference type="NCBIfam" id="TIGR01845">
    <property type="entry name" value="outer_NodT"/>
    <property type="match status" value="1"/>
</dbReference>
<dbReference type="Gene3D" id="2.20.200.10">
    <property type="entry name" value="Outer membrane efflux proteins (OEP)"/>
    <property type="match status" value="1"/>
</dbReference>
<name>A0A840RUG9_9BURK</name>
<keyword evidence="2" id="KW-0812">Transmembrane</keyword>
<dbReference type="PANTHER" id="PTHR30203:SF32">
    <property type="entry name" value="CATION EFFLUX SYSTEM PROTEIN CUSC"/>
    <property type="match status" value="1"/>
</dbReference>
<keyword evidence="2" id="KW-0732">Signal</keyword>
<comment type="caution">
    <text evidence="3">The sequence shown here is derived from an EMBL/GenBank/DDBJ whole genome shotgun (WGS) entry which is preliminary data.</text>
</comment>
<dbReference type="GO" id="GO:0015562">
    <property type="term" value="F:efflux transmembrane transporter activity"/>
    <property type="evidence" value="ECO:0007669"/>
    <property type="project" value="InterPro"/>
</dbReference>
<gene>
    <name evidence="3" type="ORF">HNR39_003122</name>
</gene>
<dbReference type="RefSeq" id="WP_168056627.1">
    <property type="nucleotide sequence ID" value="NZ_JAAOZT010000012.1"/>
</dbReference>
<dbReference type="EMBL" id="JACHHQ010000006">
    <property type="protein sequence ID" value="MBB5201273.1"/>
    <property type="molecule type" value="Genomic_DNA"/>
</dbReference>
<feature type="chain" id="PRO_5033106254" evidence="2">
    <location>
        <begin position="30"/>
        <end position="471"/>
    </location>
</feature>
<dbReference type="InterPro" id="IPR010131">
    <property type="entry name" value="MdtP/NodT-like"/>
</dbReference>